<feature type="non-terminal residue" evidence="2">
    <location>
        <position position="205"/>
    </location>
</feature>
<protein>
    <submittedName>
        <fullName evidence="2">Uncharacterized protein</fullName>
    </submittedName>
</protein>
<name>A0ABQ5SK06_9CHLO</name>
<feature type="compositionally biased region" description="Gly residues" evidence="1">
    <location>
        <begin position="135"/>
        <end position="152"/>
    </location>
</feature>
<reference evidence="2 3" key="1">
    <citation type="journal article" date="2023" name="IScience">
        <title>Expanded male sex-determining region conserved during the evolution of homothallism in the green alga Volvox.</title>
        <authorList>
            <person name="Yamamoto K."/>
            <person name="Matsuzaki R."/>
            <person name="Mahakham W."/>
            <person name="Heman W."/>
            <person name="Sekimoto H."/>
            <person name="Kawachi M."/>
            <person name="Minakuchi Y."/>
            <person name="Toyoda A."/>
            <person name="Nozaki H."/>
        </authorList>
    </citation>
    <scope>NUCLEOTIDE SEQUENCE [LARGE SCALE GENOMIC DNA]</scope>
    <source>
        <strain evidence="2 3">NIES-4468</strain>
    </source>
</reference>
<feature type="region of interest" description="Disordered" evidence="1">
    <location>
        <begin position="125"/>
        <end position="205"/>
    </location>
</feature>
<organism evidence="2 3">
    <name type="scientific">Volvox africanus</name>
    <dbReference type="NCBI Taxonomy" id="51714"/>
    <lineage>
        <taxon>Eukaryota</taxon>
        <taxon>Viridiplantae</taxon>
        <taxon>Chlorophyta</taxon>
        <taxon>core chlorophytes</taxon>
        <taxon>Chlorophyceae</taxon>
        <taxon>CS clade</taxon>
        <taxon>Chlamydomonadales</taxon>
        <taxon>Volvocaceae</taxon>
        <taxon>Volvox</taxon>
    </lineage>
</organism>
<dbReference type="Proteomes" id="UP001165090">
    <property type="component" value="Unassembled WGS sequence"/>
</dbReference>
<gene>
    <name evidence="2" type="ORF">VaNZ11_015272</name>
</gene>
<comment type="caution">
    <text evidence="2">The sequence shown here is derived from an EMBL/GenBank/DDBJ whole genome shotgun (WGS) entry which is preliminary data.</text>
</comment>
<dbReference type="EMBL" id="BSDZ01000094">
    <property type="protein sequence ID" value="GLI70317.1"/>
    <property type="molecule type" value="Genomic_DNA"/>
</dbReference>
<keyword evidence="3" id="KW-1185">Reference proteome</keyword>
<feature type="compositionally biased region" description="Gly residues" evidence="1">
    <location>
        <begin position="188"/>
        <end position="197"/>
    </location>
</feature>
<evidence type="ECO:0000313" key="3">
    <source>
        <dbReference type="Proteomes" id="UP001165090"/>
    </source>
</evidence>
<proteinExistence type="predicted"/>
<accession>A0ABQ5SK06</accession>
<sequence>MVGCMWTIGGSGLPAAARTSSRSGLRRCRHEFFRMRNACKRTSTSGPYPTGVEPNLAVQGFSNKFDQLDAQLYPEVCKTRRFFDAVIAVLVGYDFLARRMGDILAEDKWNALTMEQALRFLNTKGSEGLLPRSTGGTGGGGSGGNAGGGAAGSAGTTNASGSSGGGGGRNKTIMVPAHVLAPAKGKGGKAGGGGGGSPTLPDGSG</sequence>
<evidence type="ECO:0000313" key="2">
    <source>
        <dbReference type="EMBL" id="GLI70317.1"/>
    </source>
</evidence>
<evidence type="ECO:0000256" key="1">
    <source>
        <dbReference type="SAM" id="MobiDB-lite"/>
    </source>
</evidence>